<feature type="transmembrane region" description="Helical" evidence="5">
    <location>
        <begin position="30"/>
        <end position="51"/>
    </location>
</feature>
<dbReference type="GO" id="GO:0016020">
    <property type="term" value="C:membrane"/>
    <property type="evidence" value="ECO:0007669"/>
    <property type="project" value="UniProtKB-SubCell"/>
</dbReference>
<keyword evidence="2 5" id="KW-0812">Transmembrane</keyword>
<reference evidence="6" key="1">
    <citation type="journal article" date="2020" name="mSystems">
        <title>Genome- and Community-Level Interaction Insights into Carbon Utilization and Element Cycling Functions of Hydrothermarchaeota in Hydrothermal Sediment.</title>
        <authorList>
            <person name="Zhou Z."/>
            <person name="Liu Y."/>
            <person name="Xu W."/>
            <person name="Pan J."/>
            <person name="Luo Z.H."/>
            <person name="Li M."/>
        </authorList>
    </citation>
    <scope>NUCLEOTIDE SEQUENCE [LARGE SCALE GENOMIC DNA]</scope>
    <source>
        <strain evidence="6">SpSt-488</strain>
    </source>
</reference>
<feature type="transmembrane region" description="Helical" evidence="5">
    <location>
        <begin position="58"/>
        <end position="79"/>
    </location>
</feature>
<comment type="subcellular location">
    <subcellularLocation>
        <location evidence="1">Membrane</location>
        <topology evidence="1">Multi-pass membrane protein</topology>
    </subcellularLocation>
</comment>
<keyword evidence="4 5" id="KW-0472">Membrane</keyword>
<comment type="caution">
    <text evidence="6">The sequence shown here is derived from an EMBL/GenBank/DDBJ whole genome shotgun (WGS) entry which is preliminary data.</text>
</comment>
<evidence type="ECO:0000256" key="5">
    <source>
        <dbReference type="SAM" id="Phobius"/>
    </source>
</evidence>
<dbReference type="GO" id="GO:0009403">
    <property type="term" value="P:toxin biosynthetic process"/>
    <property type="evidence" value="ECO:0007669"/>
    <property type="project" value="InterPro"/>
</dbReference>
<evidence type="ECO:0000256" key="2">
    <source>
        <dbReference type="ARBA" id="ARBA00022692"/>
    </source>
</evidence>
<gene>
    <name evidence="6" type="ORF">ENS41_02385</name>
</gene>
<protein>
    <submittedName>
        <fullName evidence="6">CvpA family protein</fullName>
    </submittedName>
</protein>
<evidence type="ECO:0000313" key="6">
    <source>
        <dbReference type="EMBL" id="HGK27784.1"/>
    </source>
</evidence>
<sequence length="198" mass="21399">MVLDIVILVVLVGFTVYGYASGLVRSLNALALPVLGVWLGFRHYPALAPVLDQAVNCYPASALFSFLIIIGLTCLGLRFVHRLLLKLVDWRSLEDVDSFLGGLFGLVKGITLTAVVVVVVVVVVPSGRRLVCGSAASSRLLDLTEQVVGRRIESLRLGATIPDMNVSMSELREAIGSVRKTMEMLRSMESPYGPGLDE</sequence>
<evidence type="ECO:0000256" key="4">
    <source>
        <dbReference type="ARBA" id="ARBA00023136"/>
    </source>
</evidence>
<keyword evidence="3 5" id="KW-1133">Transmembrane helix</keyword>
<feature type="transmembrane region" description="Helical" evidence="5">
    <location>
        <begin position="99"/>
        <end position="124"/>
    </location>
</feature>
<dbReference type="EMBL" id="DSUT01000043">
    <property type="protein sequence ID" value="HGK27784.1"/>
    <property type="molecule type" value="Genomic_DNA"/>
</dbReference>
<organism evidence="6">
    <name type="scientific">candidate division WOR-3 bacterium</name>
    <dbReference type="NCBI Taxonomy" id="2052148"/>
    <lineage>
        <taxon>Bacteria</taxon>
        <taxon>Bacteria division WOR-3</taxon>
    </lineage>
</organism>
<dbReference type="PANTHER" id="PTHR37306">
    <property type="entry name" value="COLICIN V PRODUCTION PROTEIN"/>
    <property type="match status" value="1"/>
</dbReference>
<dbReference type="PANTHER" id="PTHR37306:SF1">
    <property type="entry name" value="COLICIN V PRODUCTION PROTEIN"/>
    <property type="match status" value="1"/>
</dbReference>
<proteinExistence type="predicted"/>
<dbReference type="Pfam" id="PF02674">
    <property type="entry name" value="Colicin_V"/>
    <property type="match status" value="1"/>
</dbReference>
<name>A0A7C4CD85_UNCW3</name>
<dbReference type="InterPro" id="IPR003825">
    <property type="entry name" value="Colicin-V_CvpA"/>
</dbReference>
<accession>A0A7C4CD85</accession>
<evidence type="ECO:0000256" key="1">
    <source>
        <dbReference type="ARBA" id="ARBA00004141"/>
    </source>
</evidence>
<evidence type="ECO:0000256" key="3">
    <source>
        <dbReference type="ARBA" id="ARBA00022989"/>
    </source>
</evidence>
<dbReference type="AlphaFoldDB" id="A0A7C4CD85"/>